<dbReference type="InterPro" id="IPR036661">
    <property type="entry name" value="Luciferase-like_sf"/>
</dbReference>
<name>A0ABW4Z2F8_9HYPH</name>
<organism evidence="8 9">
    <name type="scientific">Ancylobacter oerskovii</name>
    <dbReference type="NCBI Taxonomy" id="459519"/>
    <lineage>
        <taxon>Bacteria</taxon>
        <taxon>Pseudomonadati</taxon>
        <taxon>Pseudomonadota</taxon>
        <taxon>Alphaproteobacteria</taxon>
        <taxon>Hyphomicrobiales</taxon>
        <taxon>Xanthobacteraceae</taxon>
        <taxon>Ancylobacter</taxon>
    </lineage>
</organism>
<dbReference type="InterPro" id="IPR011251">
    <property type="entry name" value="Luciferase-like_dom"/>
</dbReference>
<evidence type="ECO:0000256" key="1">
    <source>
        <dbReference type="ARBA" id="ARBA00022630"/>
    </source>
</evidence>
<evidence type="ECO:0000313" key="8">
    <source>
        <dbReference type="EMBL" id="MFD2142581.1"/>
    </source>
</evidence>
<evidence type="ECO:0000256" key="4">
    <source>
        <dbReference type="ARBA" id="ARBA00023033"/>
    </source>
</evidence>
<comment type="caution">
    <text evidence="8">The sequence shown here is derived from an EMBL/GenBank/DDBJ whole genome shotgun (WGS) entry which is preliminary data.</text>
</comment>
<feature type="domain" description="Luciferase-like" evidence="7">
    <location>
        <begin position="22"/>
        <end position="299"/>
    </location>
</feature>
<dbReference type="PIRSF" id="PIRSF000337">
    <property type="entry name" value="NTA_MOA"/>
    <property type="match status" value="1"/>
</dbReference>
<evidence type="ECO:0000259" key="7">
    <source>
        <dbReference type="Pfam" id="PF00296"/>
    </source>
</evidence>
<accession>A0ABW4Z2F8</accession>
<keyword evidence="1" id="KW-0285">Flavoprotein</keyword>
<proteinExistence type="inferred from homology"/>
<dbReference type="NCBIfam" id="TIGR03860">
    <property type="entry name" value="FMN_nitrolo"/>
    <property type="match status" value="1"/>
</dbReference>
<comment type="similarity">
    <text evidence="5">Belongs to the NtaA/SnaA/DszA monooxygenase family.</text>
</comment>
<protein>
    <submittedName>
        <fullName evidence="8">LLM class flavin-dependent oxidoreductase</fullName>
        <ecNumber evidence="8">1.-.-.-</ecNumber>
    </submittedName>
</protein>
<dbReference type="SUPFAM" id="SSF51679">
    <property type="entry name" value="Bacterial luciferase-like"/>
    <property type="match status" value="1"/>
</dbReference>
<dbReference type="Pfam" id="PF00296">
    <property type="entry name" value="Bac_luciferase"/>
    <property type="match status" value="1"/>
</dbReference>
<dbReference type="PANTHER" id="PTHR30011">
    <property type="entry name" value="ALKANESULFONATE MONOOXYGENASE-RELATED"/>
    <property type="match status" value="1"/>
</dbReference>
<reference evidence="9" key="1">
    <citation type="journal article" date="2019" name="Int. J. Syst. Evol. Microbiol.">
        <title>The Global Catalogue of Microorganisms (GCM) 10K type strain sequencing project: providing services to taxonomists for standard genome sequencing and annotation.</title>
        <authorList>
            <consortium name="The Broad Institute Genomics Platform"/>
            <consortium name="The Broad Institute Genome Sequencing Center for Infectious Disease"/>
            <person name="Wu L."/>
            <person name="Ma J."/>
        </authorList>
    </citation>
    <scope>NUCLEOTIDE SEQUENCE [LARGE SCALE GENOMIC DNA]</scope>
    <source>
        <strain evidence="9">CCM 7435</strain>
    </source>
</reference>
<dbReference type="PANTHER" id="PTHR30011:SF16">
    <property type="entry name" value="C2H2 FINGER DOMAIN TRANSCRIPTION FACTOR (EUROFUNG)-RELATED"/>
    <property type="match status" value="1"/>
</dbReference>
<dbReference type="GO" id="GO:0016491">
    <property type="term" value="F:oxidoreductase activity"/>
    <property type="evidence" value="ECO:0007669"/>
    <property type="project" value="UniProtKB-KW"/>
</dbReference>
<dbReference type="RefSeq" id="WP_213353707.1">
    <property type="nucleotide sequence ID" value="NZ_JAHBGB010000037.1"/>
</dbReference>
<dbReference type="InterPro" id="IPR016215">
    <property type="entry name" value="NTA_MOA"/>
</dbReference>
<dbReference type="InterPro" id="IPR051260">
    <property type="entry name" value="Diverse_substr_monoxygenases"/>
</dbReference>
<evidence type="ECO:0000313" key="9">
    <source>
        <dbReference type="Proteomes" id="UP001597299"/>
    </source>
</evidence>
<dbReference type="EMBL" id="JBHUHD010000001">
    <property type="protein sequence ID" value="MFD2142581.1"/>
    <property type="molecule type" value="Genomic_DNA"/>
</dbReference>
<evidence type="ECO:0000256" key="5">
    <source>
        <dbReference type="ARBA" id="ARBA00033748"/>
    </source>
</evidence>
<evidence type="ECO:0000256" key="3">
    <source>
        <dbReference type="ARBA" id="ARBA00023002"/>
    </source>
</evidence>
<evidence type="ECO:0000256" key="2">
    <source>
        <dbReference type="ARBA" id="ARBA00022643"/>
    </source>
</evidence>
<keyword evidence="3 8" id="KW-0560">Oxidoreductase</keyword>
<dbReference type="CDD" id="cd01095">
    <property type="entry name" value="Nitrilotriacetate_monoxgenase"/>
    <property type="match status" value="1"/>
</dbReference>
<keyword evidence="4" id="KW-0503">Monooxygenase</keyword>
<dbReference type="Proteomes" id="UP001597299">
    <property type="component" value="Unassembled WGS sequence"/>
</dbReference>
<keyword evidence="2" id="KW-0288">FMN</keyword>
<feature type="region of interest" description="Disordered" evidence="6">
    <location>
        <begin position="443"/>
        <end position="464"/>
    </location>
</feature>
<sequence>MARHGQSKLNAFLHPTGHHVAAWRHPRAQADAGVNFDHYVELARTAERAKFDAIFLADSAAVRDQNIESASRVARYVVHFEPITLLSGIAAATRHIGLIATATTTYNEPFHIARKFASLDHISKGRAGWNLATSAGEVEAFNFSRTAHPAHADRYDRAREFAQVVTGLWDSWEDDAFLRDKESGLYFEPSKQHVLNHSGPHFAVRGPLNVARAPQGRPVLVQAGSSEAGKELAAETAEVIFTAAQTLEEAQAFYTDVKGRLSRYGRHADTLKILPGVSPIVGRTRDEAEAKFAELQELIHPAVGLSLLSQMLGGVDLSGHPLDGPLPELPETNAAKSRQKLLVDLARREGFSIRQLYQWIAGARGHWAIRGTAKDIADQLEAWFEGHAADGFNVMPPTLPGGLDDFVDLVVPELRRRKLFREEYEGRTLRENLGLPYPHHPAAKPSAPPGCEVGGQARPIAANG</sequence>
<gene>
    <name evidence="8" type="ORF">ACFSNC_19415</name>
</gene>
<keyword evidence="9" id="KW-1185">Reference proteome</keyword>
<dbReference type="Gene3D" id="3.20.20.30">
    <property type="entry name" value="Luciferase-like domain"/>
    <property type="match status" value="1"/>
</dbReference>
<evidence type="ECO:0000256" key="6">
    <source>
        <dbReference type="SAM" id="MobiDB-lite"/>
    </source>
</evidence>
<dbReference type="EC" id="1.-.-.-" evidence="8"/>